<protein>
    <submittedName>
        <fullName evidence="1">Sirohydrochlorin cobaltochelatase cbik / sirohydrochlorin ferrochelatase</fullName>
        <ecNumber evidence="1">4.99.1.3</ecNumber>
        <ecNumber evidence="1">4.99.1.4</ecNumber>
    </submittedName>
</protein>
<gene>
    <name evidence="1" type="ORF">ASZ90_001123</name>
</gene>
<dbReference type="EC" id="4.99.1.3" evidence="1"/>
<evidence type="ECO:0000313" key="1">
    <source>
        <dbReference type="EMBL" id="KUG28990.1"/>
    </source>
</evidence>
<dbReference type="CDD" id="cd03412">
    <property type="entry name" value="CbiK_N"/>
    <property type="match status" value="1"/>
</dbReference>
<dbReference type="AlphaFoldDB" id="A0A0W8G7J8"/>
<dbReference type="GO" id="GO:0019251">
    <property type="term" value="P:anaerobic cobalamin biosynthetic process"/>
    <property type="evidence" value="ECO:0007669"/>
    <property type="project" value="InterPro"/>
</dbReference>
<reference evidence="1" key="1">
    <citation type="journal article" date="2015" name="Proc. Natl. Acad. Sci. U.S.A.">
        <title>Networks of energetic and metabolic interactions define dynamics in microbial communities.</title>
        <authorList>
            <person name="Embree M."/>
            <person name="Liu J.K."/>
            <person name="Al-Bassam M.M."/>
            <person name="Zengler K."/>
        </authorList>
    </citation>
    <scope>NUCLEOTIDE SEQUENCE</scope>
</reference>
<dbReference type="EMBL" id="LNQE01000148">
    <property type="protein sequence ID" value="KUG28990.1"/>
    <property type="molecule type" value="Genomic_DNA"/>
</dbReference>
<dbReference type="Pfam" id="PF06180">
    <property type="entry name" value="CbiK"/>
    <property type="match status" value="1"/>
</dbReference>
<dbReference type="GO" id="GO:0051266">
    <property type="term" value="F:sirohydrochlorin ferrochelatase activity"/>
    <property type="evidence" value="ECO:0007669"/>
    <property type="project" value="UniProtKB-EC"/>
</dbReference>
<organism evidence="1">
    <name type="scientific">hydrocarbon metagenome</name>
    <dbReference type="NCBI Taxonomy" id="938273"/>
    <lineage>
        <taxon>unclassified sequences</taxon>
        <taxon>metagenomes</taxon>
        <taxon>ecological metagenomes</taxon>
    </lineage>
</organism>
<proteinExistence type="predicted"/>
<dbReference type="SUPFAM" id="SSF53800">
    <property type="entry name" value="Chelatase"/>
    <property type="match status" value="1"/>
</dbReference>
<keyword evidence="1" id="KW-0456">Lyase</keyword>
<accession>A0A0W8G7J8</accession>
<dbReference type="GO" id="GO:0016852">
    <property type="term" value="F:sirohydrochlorin cobaltochelatase activity"/>
    <property type="evidence" value="ECO:0007669"/>
    <property type="project" value="UniProtKB-EC"/>
</dbReference>
<dbReference type="InterPro" id="IPR010388">
    <property type="entry name" value="Anaerobic_Co-chelatase"/>
</dbReference>
<sequence>MSRIPVSGPNRRAAWLALLFLLLLPSLALAHGEAGRPQKNGILLAFFGTSVPEAEAALKTLEAKVKAAYPAYEVRRAYSSNIIRKKLAESGQHVDSTVTALARMMDDGFTHVAVLTSLFIPGEEYHGLARTVAAFDGLPKGFDAIALSQPLMSDPADMPDVAAAFLKSVPAERKPGEAVVFMGHGTHHPGNIFYPGLQYYLASLDPNTFVGTVEGTPSLDDIVETLKKRSVKKVYLIPLMAVAGDHAQNDMAGDEPDSWKSVLAKDGIASTPVLKGMAGQDAVADIYLKRLAQTLDHLK</sequence>
<dbReference type="CDD" id="cd03413">
    <property type="entry name" value="CbiK_C"/>
    <property type="match status" value="1"/>
</dbReference>
<name>A0A0W8G7J8_9ZZZZ</name>
<dbReference type="PIRSF" id="PIRSF033579">
    <property type="entry name" value="Anaer_Co_chel"/>
    <property type="match status" value="1"/>
</dbReference>
<comment type="caution">
    <text evidence="1">The sequence shown here is derived from an EMBL/GenBank/DDBJ whole genome shotgun (WGS) entry which is preliminary data.</text>
</comment>
<dbReference type="EC" id="4.99.1.4" evidence="1"/>
<dbReference type="Gene3D" id="3.40.50.1400">
    <property type="match status" value="2"/>
</dbReference>